<reference evidence="4" key="1">
    <citation type="submission" date="2017-12" db="EMBL/GenBank/DDBJ databases">
        <title>Draft genome sequence of Telmatospirillum siberiense 26-4b1T, an acidotolerant peatland alphaproteobacterium potentially involved in sulfur cycling.</title>
        <authorList>
            <person name="Hausmann B."/>
            <person name="Pjevac P."/>
            <person name="Schreck K."/>
            <person name="Herbold C.W."/>
            <person name="Daims H."/>
            <person name="Wagner M."/>
            <person name="Pester M."/>
            <person name="Loy A."/>
        </authorList>
    </citation>
    <scope>NUCLEOTIDE SEQUENCE [LARGE SCALE GENOMIC DNA]</scope>
    <source>
        <strain evidence="4">26-4b1</strain>
    </source>
</reference>
<keyword evidence="1" id="KW-0732">Signal</keyword>
<evidence type="ECO:0000259" key="2">
    <source>
        <dbReference type="PROSITE" id="PS51208"/>
    </source>
</evidence>
<evidence type="ECO:0000313" key="3">
    <source>
        <dbReference type="EMBL" id="PKU22908.1"/>
    </source>
</evidence>
<dbReference type="SMART" id="SM00869">
    <property type="entry name" value="Autotransporter"/>
    <property type="match status" value="1"/>
</dbReference>
<dbReference type="SUPFAM" id="SSF103515">
    <property type="entry name" value="Autotransporter"/>
    <property type="match status" value="1"/>
</dbReference>
<dbReference type="Proteomes" id="UP000233293">
    <property type="component" value="Unassembled WGS sequence"/>
</dbReference>
<dbReference type="Gene3D" id="2.40.128.130">
    <property type="entry name" value="Autotransporter beta-domain"/>
    <property type="match status" value="1"/>
</dbReference>
<gene>
    <name evidence="3" type="ORF">CWS72_18805</name>
</gene>
<comment type="caution">
    <text evidence="3">The sequence shown here is derived from an EMBL/GenBank/DDBJ whole genome shotgun (WGS) entry which is preliminary data.</text>
</comment>
<feature type="domain" description="Autotransporter" evidence="2">
    <location>
        <begin position="548"/>
        <end position="824"/>
    </location>
</feature>
<name>A0A2N3PR82_9PROT</name>
<dbReference type="EMBL" id="PIUM01000025">
    <property type="protein sequence ID" value="PKU22908.1"/>
    <property type="molecule type" value="Genomic_DNA"/>
</dbReference>
<feature type="signal peptide" evidence="1">
    <location>
        <begin position="1"/>
        <end position="31"/>
    </location>
</feature>
<dbReference type="Pfam" id="PF03797">
    <property type="entry name" value="Autotransporter"/>
    <property type="match status" value="1"/>
</dbReference>
<dbReference type="InterPro" id="IPR036709">
    <property type="entry name" value="Autotransporte_beta_dom_sf"/>
</dbReference>
<dbReference type="InterPro" id="IPR005546">
    <property type="entry name" value="Autotransporte_beta"/>
</dbReference>
<organism evidence="3 4">
    <name type="scientific">Telmatospirillum siberiense</name>
    <dbReference type="NCBI Taxonomy" id="382514"/>
    <lineage>
        <taxon>Bacteria</taxon>
        <taxon>Pseudomonadati</taxon>
        <taxon>Pseudomonadota</taxon>
        <taxon>Alphaproteobacteria</taxon>
        <taxon>Rhodospirillales</taxon>
        <taxon>Rhodospirillaceae</taxon>
        <taxon>Telmatospirillum</taxon>
    </lineage>
</organism>
<proteinExistence type="predicted"/>
<feature type="chain" id="PRO_5014742667" description="Autotransporter domain-containing protein" evidence="1">
    <location>
        <begin position="32"/>
        <end position="824"/>
    </location>
</feature>
<dbReference type="AlphaFoldDB" id="A0A2N3PR82"/>
<accession>A0A2N3PR82</accession>
<protein>
    <recommendedName>
        <fullName evidence="2">Autotransporter domain-containing protein</fullName>
    </recommendedName>
</protein>
<sequence>MFHDVGIMPFKLFLLAGASGIVLGLPMSAHAVSSCDTTGTISGSGASWSWTSGNCQIGATAQPSVISASGTSLGTLTNLATISISGLILANSGTMAALINGDTPGSGAALSSSGTSAIINTGTIGALTNHGTINGAASGAIMNYGLIGTLSNDGTISGIHAIHNHGPITLLINQANGVIQATSSAIRNDVGTIGTLVNEGIISGSPAVENAVSIGSINNSGTITSTGTAILNTGTIGTIDNSGTISGAVYAISNSSAGFGILTNSGVIAGDILNSSTTALTINGGSAAYGTLTGYAAGMAGTITSTQSNLVFNSGYLLLNDDINVGASHLVINNGATLKLASARTITGSYKQSGGGLVIVTSNAGTSYGYLTVSGSASVTSTSVTISGAGLTSGETFTIVRSGTGGTYANDTATISGSSGLTASVSTSGGDLLVTLVTCASCAGTSSAGTSYQALGRPAGHNAATMGAALDALSSSATLSADMTGILSTISGLSTTQAAQAIRQLGPSQTTAPALMGFSADGLASGALTQHQQAAMVYDPATGKAAGSEGHGNSLWGQVLGGGAIRSGTDSTAGFRVKEFGLASGVDHMFADDLMGGAALSWVRAYAAGSDSAATNSTLDSYMLTGYGSWRQGPWFVDGQAGAGYNRFHQKRGVDFLGRTANVDFDGEHYLLRGQTGYDWPVGGAVTLAPLAGLTYLYSVNNGYTESGAAGADLTIDRKGAGSLSHDLGGRVRWSAETPWGRVKPELRAEWVHDYRQSGLATTGTLAGAAFTTSTPRTSPDGAQIGVAATLEGTDALSFRAEYSGDLRADYQSHTGVIKVLWGF</sequence>
<evidence type="ECO:0000256" key="1">
    <source>
        <dbReference type="SAM" id="SignalP"/>
    </source>
</evidence>
<keyword evidence="4" id="KW-1185">Reference proteome</keyword>
<dbReference type="PROSITE" id="PS51208">
    <property type="entry name" value="AUTOTRANSPORTER"/>
    <property type="match status" value="1"/>
</dbReference>
<evidence type="ECO:0000313" key="4">
    <source>
        <dbReference type="Proteomes" id="UP000233293"/>
    </source>
</evidence>